<dbReference type="InterPro" id="IPR055348">
    <property type="entry name" value="DctQ"/>
</dbReference>
<evidence type="ECO:0000256" key="9">
    <source>
        <dbReference type="RuleBase" id="RU369079"/>
    </source>
</evidence>
<dbReference type="InterPro" id="IPR007387">
    <property type="entry name" value="TRAP_DctQ"/>
</dbReference>
<feature type="transmembrane region" description="Helical" evidence="9">
    <location>
        <begin position="26"/>
        <end position="47"/>
    </location>
</feature>
<evidence type="ECO:0000256" key="8">
    <source>
        <dbReference type="ARBA" id="ARBA00038436"/>
    </source>
</evidence>
<dbReference type="GO" id="GO:0015740">
    <property type="term" value="P:C4-dicarboxylate transport"/>
    <property type="evidence" value="ECO:0007669"/>
    <property type="project" value="TreeGrafter"/>
</dbReference>
<organism evidence="11 12">
    <name type="scientific">Zwartia hollandica</name>
    <dbReference type="NCBI Taxonomy" id="324606"/>
    <lineage>
        <taxon>Bacteria</taxon>
        <taxon>Pseudomonadati</taxon>
        <taxon>Pseudomonadota</taxon>
        <taxon>Betaproteobacteria</taxon>
        <taxon>Burkholderiales</taxon>
        <taxon>Alcaligenaceae</taxon>
        <taxon>Zwartia</taxon>
    </lineage>
</organism>
<gene>
    <name evidence="11" type="ORF">KZZ10_10745</name>
</gene>
<sequence>MSARGNYLVNSLINITDLTIEVSSKIIAVITLVVMFLSLMAEVIVRYVTNQGMGWPTEIPSLLFPWLMMSGIVLAAQYGKHIAVETIRAFLGKNLNRVLLMSLQVVIICTFFYLAQVGLFVIEITGSEVYPVTKVSAKWAYLSIIVGFVALGLTGITTFFRLLLADDPLSVRAPAPEDSV</sequence>
<evidence type="ECO:0000256" key="6">
    <source>
        <dbReference type="ARBA" id="ARBA00022989"/>
    </source>
</evidence>
<evidence type="ECO:0000256" key="2">
    <source>
        <dbReference type="ARBA" id="ARBA00022448"/>
    </source>
</evidence>
<comment type="subcellular location">
    <subcellularLocation>
        <location evidence="1 9">Cell inner membrane</location>
        <topology evidence="1 9">Multi-pass membrane protein</topology>
    </subcellularLocation>
</comment>
<evidence type="ECO:0000256" key="5">
    <source>
        <dbReference type="ARBA" id="ARBA00022692"/>
    </source>
</evidence>
<proteinExistence type="inferred from homology"/>
<comment type="subunit">
    <text evidence="9">The complex comprises the extracytoplasmic solute receptor protein and the two transmembrane proteins.</text>
</comment>
<dbReference type="PANTHER" id="PTHR35011">
    <property type="entry name" value="2,3-DIKETO-L-GULONATE TRAP TRANSPORTER SMALL PERMEASE PROTEIN YIAM"/>
    <property type="match status" value="1"/>
</dbReference>
<protein>
    <recommendedName>
        <fullName evidence="9">TRAP transporter small permease protein</fullName>
    </recommendedName>
</protein>
<comment type="caution">
    <text evidence="11">The sequence shown here is derived from an EMBL/GenBank/DDBJ whole genome shotgun (WGS) entry which is preliminary data.</text>
</comment>
<keyword evidence="3" id="KW-1003">Cell membrane</keyword>
<evidence type="ECO:0000259" key="10">
    <source>
        <dbReference type="Pfam" id="PF04290"/>
    </source>
</evidence>
<evidence type="ECO:0000256" key="1">
    <source>
        <dbReference type="ARBA" id="ARBA00004429"/>
    </source>
</evidence>
<dbReference type="RefSeq" id="WP_259661541.1">
    <property type="nucleotide sequence ID" value="NZ_JAHXRI010000010.1"/>
</dbReference>
<accession>A0A953T270</accession>
<evidence type="ECO:0000313" key="12">
    <source>
        <dbReference type="Proteomes" id="UP000739565"/>
    </source>
</evidence>
<dbReference type="EMBL" id="JAHXRI010000010">
    <property type="protein sequence ID" value="MBZ1351123.1"/>
    <property type="molecule type" value="Genomic_DNA"/>
</dbReference>
<keyword evidence="12" id="KW-1185">Reference proteome</keyword>
<comment type="similarity">
    <text evidence="8 9">Belongs to the TRAP transporter small permease family.</text>
</comment>
<dbReference type="Pfam" id="PF04290">
    <property type="entry name" value="DctQ"/>
    <property type="match status" value="1"/>
</dbReference>
<keyword evidence="5 9" id="KW-0812">Transmembrane</keyword>
<keyword evidence="6 9" id="KW-1133">Transmembrane helix</keyword>
<evidence type="ECO:0000256" key="4">
    <source>
        <dbReference type="ARBA" id="ARBA00022519"/>
    </source>
</evidence>
<keyword evidence="7 9" id="KW-0472">Membrane</keyword>
<keyword evidence="2 9" id="KW-0813">Transport</keyword>
<dbReference type="Proteomes" id="UP000739565">
    <property type="component" value="Unassembled WGS sequence"/>
</dbReference>
<keyword evidence="4 9" id="KW-0997">Cell inner membrane</keyword>
<name>A0A953T270_9BURK</name>
<evidence type="ECO:0000313" key="11">
    <source>
        <dbReference type="EMBL" id="MBZ1351123.1"/>
    </source>
</evidence>
<feature type="transmembrane region" description="Helical" evidence="9">
    <location>
        <begin position="59"/>
        <end position="78"/>
    </location>
</feature>
<comment type="function">
    <text evidence="9">Part of the tripartite ATP-independent periplasmic (TRAP) transport system.</text>
</comment>
<reference evidence="11" key="1">
    <citation type="submission" date="2021-07" db="EMBL/GenBank/DDBJ databases">
        <title>New genus and species of the family Alcaligenaceae.</title>
        <authorList>
            <person name="Hahn M.W."/>
        </authorList>
    </citation>
    <scope>NUCLEOTIDE SEQUENCE</scope>
    <source>
        <strain evidence="11">LF4-65</strain>
    </source>
</reference>
<feature type="transmembrane region" description="Helical" evidence="9">
    <location>
        <begin position="98"/>
        <end position="119"/>
    </location>
</feature>
<dbReference type="AlphaFoldDB" id="A0A953T270"/>
<evidence type="ECO:0000256" key="3">
    <source>
        <dbReference type="ARBA" id="ARBA00022475"/>
    </source>
</evidence>
<feature type="transmembrane region" description="Helical" evidence="9">
    <location>
        <begin position="139"/>
        <end position="164"/>
    </location>
</feature>
<feature type="domain" description="Tripartite ATP-independent periplasmic transporters DctQ component" evidence="10">
    <location>
        <begin position="35"/>
        <end position="163"/>
    </location>
</feature>
<dbReference type="GO" id="GO:0005886">
    <property type="term" value="C:plasma membrane"/>
    <property type="evidence" value="ECO:0007669"/>
    <property type="project" value="UniProtKB-SubCell"/>
</dbReference>
<dbReference type="GO" id="GO:0022857">
    <property type="term" value="F:transmembrane transporter activity"/>
    <property type="evidence" value="ECO:0007669"/>
    <property type="project" value="UniProtKB-UniRule"/>
</dbReference>
<evidence type="ECO:0000256" key="7">
    <source>
        <dbReference type="ARBA" id="ARBA00023136"/>
    </source>
</evidence>
<dbReference type="PANTHER" id="PTHR35011:SF11">
    <property type="entry name" value="TRAP TRANSPORTER SMALL PERMEASE PROTEIN"/>
    <property type="match status" value="1"/>
</dbReference>